<keyword evidence="7 13" id="KW-0418">Kinase</keyword>
<dbReference type="RefSeq" id="WP_218148885.1">
    <property type="nucleotide sequence ID" value="NZ_FOUU01000009.1"/>
</dbReference>
<comment type="pathway">
    <text evidence="1 13">Carbohydrate degradation; glycolysis; pyruvate from D-glyceraldehyde 3-phosphate: step 5/5.</text>
</comment>
<evidence type="ECO:0000256" key="6">
    <source>
        <dbReference type="ARBA" id="ARBA00022741"/>
    </source>
</evidence>
<dbReference type="Gene3D" id="3.40.1380.20">
    <property type="entry name" value="Pyruvate kinase, C-terminal domain"/>
    <property type="match status" value="1"/>
</dbReference>
<evidence type="ECO:0000313" key="16">
    <source>
        <dbReference type="EMBL" id="SFM98900.1"/>
    </source>
</evidence>
<dbReference type="EMBL" id="FOUU01000009">
    <property type="protein sequence ID" value="SFM98900.1"/>
    <property type="molecule type" value="Genomic_DNA"/>
</dbReference>
<reference evidence="17" key="1">
    <citation type="submission" date="2016-10" db="EMBL/GenBank/DDBJ databases">
        <authorList>
            <person name="Varghese N."/>
            <person name="Submissions S."/>
        </authorList>
    </citation>
    <scope>NUCLEOTIDE SEQUENCE [LARGE SCALE GENOMIC DNA]</scope>
    <source>
        <strain evidence="17">DSM 9990</strain>
    </source>
</reference>
<keyword evidence="11 16" id="KW-0670">Pyruvate</keyword>
<evidence type="ECO:0000256" key="9">
    <source>
        <dbReference type="ARBA" id="ARBA00022842"/>
    </source>
</evidence>
<organism evidence="16 17">
    <name type="scientific">Thermodesulforhabdus norvegica</name>
    <dbReference type="NCBI Taxonomy" id="39841"/>
    <lineage>
        <taxon>Bacteria</taxon>
        <taxon>Pseudomonadati</taxon>
        <taxon>Thermodesulfobacteriota</taxon>
        <taxon>Syntrophobacteria</taxon>
        <taxon>Syntrophobacterales</taxon>
        <taxon>Thermodesulforhabdaceae</taxon>
        <taxon>Thermodesulforhabdus</taxon>
    </lineage>
</organism>
<evidence type="ECO:0000256" key="12">
    <source>
        <dbReference type="NCBIfam" id="TIGR01064"/>
    </source>
</evidence>
<evidence type="ECO:0000256" key="10">
    <source>
        <dbReference type="ARBA" id="ARBA00023152"/>
    </source>
</evidence>
<dbReference type="NCBIfam" id="TIGR01064">
    <property type="entry name" value="pyruv_kin"/>
    <property type="match status" value="1"/>
</dbReference>
<comment type="similarity">
    <text evidence="2 13">Belongs to the pyruvate kinase family.</text>
</comment>
<dbReference type="InterPro" id="IPR015795">
    <property type="entry name" value="Pyrv_Knase_C"/>
</dbReference>
<evidence type="ECO:0000259" key="15">
    <source>
        <dbReference type="Pfam" id="PF02887"/>
    </source>
</evidence>
<dbReference type="GO" id="GO:0030955">
    <property type="term" value="F:potassium ion binding"/>
    <property type="evidence" value="ECO:0007669"/>
    <property type="project" value="UniProtKB-UniRule"/>
</dbReference>
<dbReference type="SUPFAM" id="SSF51621">
    <property type="entry name" value="Phosphoenolpyruvate/pyruvate domain"/>
    <property type="match status" value="1"/>
</dbReference>
<dbReference type="NCBIfam" id="NF004978">
    <property type="entry name" value="PRK06354.1"/>
    <property type="match status" value="1"/>
</dbReference>
<evidence type="ECO:0000256" key="11">
    <source>
        <dbReference type="ARBA" id="ARBA00023317"/>
    </source>
</evidence>
<accession>A0A1I4VCS7</accession>
<dbReference type="GO" id="GO:0004743">
    <property type="term" value="F:pyruvate kinase activity"/>
    <property type="evidence" value="ECO:0007669"/>
    <property type="project" value="UniProtKB-UniRule"/>
</dbReference>
<evidence type="ECO:0000256" key="3">
    <source>
        <dbReference type="ARBA" id="ARBA00012142"/>
    </source>
</evidence>
<feature type="domain" description="Pyruvate kinase C-terminal" evidence="15">
    <location>
        <begin position="365"/>
        <end position="478"/>
    </location>
</feature>
<feature type="domain" description="Pyruvate kinase barrel" evidence="14">
    <location>
        <begin position="5"/>
        <end position="326"/>
    </location>
</feature>
<dbReference type="NCBIfam" id="NF004491">
    <property type="entry name" value="PRK05826.1"/>
    <property type="match status" value="1"/>
</dbReference>
<proteinExistence type="inferred from homology"/>
<dbReference type="AlphaFoldDB" id="A0A1I4VCS7"/>
<keyword evidence="5" id="KW-0479">Metal-binding</keyword>
<evidence type="ECO:0000259" key="14">
    <source>
        <dbReference type="Pfam" id="PF00224"/>
    </source>
</evidence>
<evidence type="ECO:0000256" key="7">
    <source>
        <dbReference type="ARBA" id="ARBA00022777"/>
    </source>
</evidence>
<dbReference type="Pfam" id="PF00224">
    <property type="entry name" value="PK"/>
    <property type="match status" value="1"/>
</dbReference>
<comment type="catalytic activity">
    <reaction evidence="13">
        <text>pyruvate + ATP = phosphoenolpyruvate + ADP + H(+)</text>
        <dbReference type="Rhea" id="RHEA:18157"/>
        <dbReference type="ChEBI" id="CHEBI:15361"/>
        <dbReference type="ChEBI" id="CHEBI:15378"/>
        <dbReference type="ChEBI" id="CHEBI:30616"/>
        <dbReference type="ChEBI" id="CHEBI:58702"/>
        <dbReference type="ChEBI" id="CHEBI:456216"/>
        <dbReference type="EC" id="2.7.1.40"/>
    </reaction>
</comment>
<evidence type="ECO:0000256" key="8">
    <source>
        <dbReference type="ARBA" id="ARBA00022840"/>
    </source>
</evidence>
<dbReference type="GO" id="GO:0000287">
    <property type="term" value="F:magnesium ion binding"/>
    <property type="evidence" value="ECO:0007669"/>
    <property type="project" value="UniProtKB-UniRule"/>
</dbReference>
<dbReference type="Pfam" id="PF02887">
    <property type="entry name" value="PK_C"/>
    <property type="match status" value="1"/>
</dbReference>
<dbReference type="InterPro" id="IPR040442">
    <property type="entry name" value="Pyrv_kinase-like_dom_sf"/>
</dbReference>
<gene>
    <name evidence="16" type="ORF">SAMN05660836_02207</name>
</gene>
<dbReference type="InterPro" id="IPR001697">
    <property type="entry name" value="Pyr_Knase"/>
</dbReference>
<evidence type="ECO:0000256" key="1">
    <source>
        <dbReference type="ARBA" id="ARBA00004997"/>
    </source>
</evidence>
<dbReference type="SUPFAM" id="SSF50800">
    <property type="entry name" value="PK beta-barrel domain-like"/>
    <property type="match status" value="1"/>
</dbReference>
<dbReference type="EC" id="2.7.1.40" evidence="3 12"/>
<dbReference type="GO" id="GO:0005524">
    <property type="term" value="F:ATP binding"/>
    <property type="evidence" value="ECO:0007669"/>
    <property type="project" value="UniProtKB-KW"/>
</dbReference>
<dbReference type="Proteomes" id="UP000199611">
    <property type="component" value="Unassembled WGS sequence"/>
</dbReference>
<keyword evidence="8" id="KW-0067">ATP-binding</keyword>
<dbReference type="Gene3D" id="3.20.20.60">
    <property type="entry name" value="Phosphoenolpyruvate-binding domains"/>
    <property type="match status" value="1"/>
</dbReference>
<keyword evidence="4 13" id="KW-0808">Transferase</keyword>
<keyword evidence="10 13" id="KW-0324">Glycolysis</keyword>
<dbReference type="STRING" id="39841.SAMN05660836_02207"/>
<keyword evidence="9 13" id="KW-0460">Magnesium</keyword>
<evidence type="ECO:0000256" key="5">
    <source>
        <dbReference type="ARBA" id="ARBA00022723"/>
    </source>
</evidence>
<evidence type="ECO:0000256" key="2">
    <source>
        <dbReference type="ARBA" id="ARBA00008663"/>
    </source>
</evidence>
<dbReference type="InterPro" id="IPR015813">
    <property type="entry name" value="Pyrv/PenolPyrv_kinase-like_dom"/>
</dbReference>
<dbReference type="InterPro" id="IPR015793">
    <property type="entry name" value="Pyrv_Knase_brl"/>
</dbReference>
<dbReference type="InterPro" id="IPR015806">
    <property type="entry name" value="Pyrv_Knase_insert_dom_sf"/>
</dbReference>
<dbReference type="Gene3D" id="2.40.33.10">
    <property type="entry name" value="PK beta-barrel domain-like"/>
    <property type="match status" value="1"/>
</dbReference>
<evidence type="ECO:0000313" key="17">
    <source>
        <dbReference type="Proteomes" id="UP000199611"/>
    </source>
</evidence>
<dbReference type="UniPathway" id="UPA00109">
    <property type="reaction ID" value="UER00188"/>
</dbReference>
<keyword evidence="17" id="KW-1185">Reference proteome</keyword>
<dbReference type="GO" id="GO:0016301">
    <property type="term" value="F:kinase activity"/>
    <property type="evidence" value="ECO:0007669"/>
    <property type="project" value="UniProtKB-KW"/>
</dbReference>
<dbReference type="PANTHER" id="PTHR11817">
    <property type="entry name" value="PYRUVATE KINASE"/>
    <property type="match status" value="1"/>
</dbReference>
<evidence type="ECO:0000256" key="4">
    <source>
        <dbReference type="ARBA" id="ARBA00022679"/>
    </source>
</evidence>
<keyword evidence="6" id="KW-0547">Nucleotide-binding</keyword>
<dbReference type="InterPro" id="IPR011037">
    <property type="entry name" value="Pyrv_Knase-like_insert_dom_sf"/>
</dbReference>
<dbReference type="PRINTS" id="PR01050">
    <property type="entry name" value="PYRUVTKNASE"/>
</dbReference>
<sequence length="481" mass="52761">MKPDIRRTKIVATVGPASSSSGMIRQLIEAGVNVFRLNFSHGDHRSHEEVIDTIRRVSSERHLPVGILQDLGGPKIRLGVLSRDPLILPSGTYVHLFPGSVSNRDEFIPVQYHFLLEDISEGDPILMADGTIEMLVEKKEKESLIARIIVGGIIRSYKGVNLPSSNLRIKAFTDKDHDDLIFGLKKEVDFIALSFIRHEDDLNPVFDALKDQDYRPAVIAKIEKPQAVERLQQILQKVDGVMVARGDLGVEMPLERVPILQKAIIEAARLKAKPVITATQMLGSMTDNPRPTRAETSDVANAILDGTDAVMLSEETALGRYPIEAVKTMHRIAVETERHIQHLLRGETLRSSPGVSSGDNTDVNEAIGKSACTIAEELEAVAIVASTESGTTARIVSKFRPRAPIVAITHDAYTYRKLSLSWGVFPVLTPKFATTDEMFDLARKWAVSQGIARSGDVLVITAGVPVGIRGTTNLIKVLKVS</sequence>
<dbReference type="InterPro" id="IPR036918">
    <property type="entry name" value="Pyrv_Knase_C_sf"/>
</dbReference>
<protein>
    <recommendedName>
        <fullName evidence="3 12">Pyruvate kinase</fullName>
        <ecNumber evidence="3 12">2.7.1.40</ecNumber>
    </recommendedName>
</protein>
<name>A0A1I4VCS7_9BACT</name>
<dbReference type="SUPFAM" id="SSF52935">
    <property type="entry name" value="PK C-terminal domain-like"/>
    <property type="match status" value="1"/>
</dbReference>
<evidence type="ECO:0000256" key="13">
    <source>
        <dbReference type="RuleBase" id="RU000504"/>
    </source>
</evidence>